<dbReference type="SUPFAM" id="SSF109854">
    <property type="entry name" value="DinB/YfiT-like putative metalloenzymes"/>
    <property type="match status" value="1"/>
</dbReference>
<dbReference type="AlphaFoldDB" id="A0A8J2ZPN4"/>
<dbReference type="Pfam" id="PF07609">
    <property type="entry name" value="DUF1572"/>
    <property type="match status" value="1"/>
</dbReference>
<name>A0A8J2ZPN4_9BACI</name>
<dbReference type="InterPro" id="IPR011466">
    <property type="entry name" value="DUF1572"/>
</dbReference>
<reference evidence="1" key="2">
    <citation type="submission" date="2020-09" db="EMBL/GenBank/DDBJ databases">
        <authorList>
            <person name="Sun Q."/>
            <person name="Zhou Y."/>
        </authorList>
    </citation>
    <scope>NUCLEOTIDE SEQUENCE</scope>
    <source>
        <strain evidence="1">CGMCC 1.12360</strain>
    </source>
</reference>
<dbReference type="InterPro" id="IPR034660">
    <property type="entry name" value="DinB/YfiT-like"/>
</dbReference>
<comment type="caution">
    <text evidence="1">The sequence shown here is derived from an EMBL/GenBank/DDBJ whole genome shotgun (WGS) entry which is preliminary data.</text>
</comment>
<dbReference type="RefSeq" id="WP_308421530.1">
    <property type="nucleotide sequence ID" value="NZ_BMEV01000005.1"/>
</dbReference>
<accession>A0A8J2ZPN4</accession>
<evidence type="ECO:0000313" key="1">
    <source>
        <dbReference type="EMBL" id="GGH70111.1"/>
    </source>
</evidence>
<organism evidence="1 2">
    <name type="scientific">Compostibacillus humi</name>
    <dbReference type="NCBI Taxonomy" id="1245525"/>
    <lineage>
        <taxon>Bacteria</taxon>
        <taxon>Bacillati</taxon>
        <taxon>Bacillota</taxon>
        <taxon>Bacilli</taxon>
        <taxon>Bacillales</taxon>
        <taxon>Bacillaceae</taxon>
        <taxon>Compostibacillus</taxon>
    </lineage>
</organism>
<dbReference type="Proteomes" id="UP000602050">
    <property type="component" value="Unassembled WGS sequence"/>
</dbReference>
<dbReference type="Gene3D" id="1.20.120.450">
    <property type="entry name" value="dinb family like domain"/>
    <property type="match status" value="1"/>
</dbReference>
<proteinExistence type="predicted"/>
<sequence length="151" mass="17684">MTEEDIHWTYNAQTNCVAVIVKHVSGNMVSRWTDIFTTDGEKPDRNREEEFVDTIRSKEEMIALWEKGWNTLFNTIGQLTEEDLLKEIYIRGESHTVIDAIERQVAHYAYHIGQIVFIGKQIKGKEWKSLTIPKGKSEEYLKEMLEKHRGN</sequence>
<reference evidence="1" key="1">
    <citation type="journal article" date="2014" name="Int. J. Syst. Evol. Microbiol.">
        <title>Complete genome sequence of Corynebacterium casei LMG S-19264T (=DSM 44701T), isolated from a smear-ripened cheese.</title>
        <authorList>
            <consortium name="US DOE Joint Genome Institute (JGI-PGF)"/>
            <person name="Walter F."/>
            <person name="Albersmeier A."/>
            <person name="Kalinowski J."/>
            <person name="Ruckert C."/>
        </authorList>
    </citation>
    <scope>NUCLEOTIDE SEQUENCE</scope>
    <source>
        <strain evidence="1">CGMCC 1.12360</strain>
    </source>
</reference>
<protein>
    <recommendedName>
        <fullName evidence="3">DUF1572 domain-containing protein</fullName>
    </recommendedName>
</protein>
<dbReference type="EMBL" id="BMEV01000005">
    <property type="protein sequence ID" value="GGH70111.1"/>
    <property type="molecule type" value="Genomic_DNA"/>
</dbReference>
<gene>
    <name evidence="1" type="ORF">GCM10010978_04700</name>
</gene>
<keyword evidence="2" id="KW-1185">Reference proteome</keyword>
<evidence type="ECO:0000313" key="2">
    <source>
        <dbReference type="Proteomes" id="UP000602050"/>
    </source>
</evidence>
<evidence type="ECO:0008006" key="3">
    <source>
        <dbReference type="Google" id="ProtNLM"/>
    </source>
</evidence>